<comment type="function">
    <text evidence="1">The alpha subunit is responsible for the aldol cleavage of indoleglycerol phosphate to indole and glyceraldehyde 3-phosphate.</text>
</comment>
<dbReference type="EMBL" id="AP012489">
    <property type="protein sequence ID" value="BAN89500.1"/>
    <property type="molecule type" value="Genomic_DNA"/>
</dbReference>
<dbReference type="PANTHER" id="PTHR43406:SF1">
    <property type="entry name" value="TRYPTOPHAN SYNTHASE ALPHA CHAIN, CHLOROPLASTIC"/>
    <property type="match status" value="1"/>
</dbReference>
<evidence type="ECO:0000256" key="4">
    <source>
        <dbReference type="ARBA" id="ARBA00012043"/>
    </source>
</evidence>
<dbReference type="InterPro" id="IPR002028">
    <property type="entry name" value="Trp_synthase_suA"/>
</dbReference>
<dbReference type="GO" id="GO:0005829">
    <property type="term" value="C:cytosol"/>
    <property type="evidence" value="ECO:0007669"/>
    <property type="project" value="TreeGrafter"/>
</dbReference>
<dbReference type="KEGG" id="acj:ACAM_0031"/>
<keyword evidence="8" id="KW-0456">Lyase</keyword>
<reference evidence="10 11" key="1">
    <citation type="journal article" date="2013" name="Appl. Environ. Microbiol.">
        <title>Variation of the Virus-Related Elements within Syntenic Genomes of the Hyperthermophilic Archaeon Aeropyrum.</title>
        <authorList>
            <person name="Daifuku T."/>
            <person name="Yoshida T."/>
            <person name="Kitamura T."/>
            <person name="Kawaichi S."/>
            <person name="Inoue T."/>
            <person name="Nomura K."/>
            <person name="Yoshida Y."/>
            <person name="Kuno S."/>
            <person name="Sako Y."/>
        </authorList>
    </citation>
    <scope>NUCLEOTIDE SEQUENCE [LARGE SCALE GENOMIC DNA]</scope>
    <source>
        <strain evidence="10 11">SY1</strain>
    </source>
</reference>
<dbReference type="eggNOG" id="arCOG01086">
    <property type="taxonomic scope" value="Archaea"/>
</dbReference>
<name>U3TBS7_9CREN</name>
<dbReference type="InterPro" id="IPR011060">
    <property type="entry name" value="RibuloseP-bd_barrel"/>
</dbReference>
<dbReference type="Pfam" id="PF00290">
    <property type="entry name" value="Trp_syntA"/>
    <property type="match status" value="1"/>
</dbReference>
<dbReference type="STRING" id="1198449.ACAM_0031"/>
<dbReference type="InterPro" id="IPR013785">
    <property type="entry name" value="Aldolase_TIM"/>
</dbReference>
<dbReference type="PANTHER" id="PTHR43406">
    <property type="entry name" value="TRYPTOPHAN SYNTHASE, ALPHA CHAIN"/>
    <property type="match status" value="1"/>
</dbReference>
<protein>
    <recommendedName>
        <fullName evidence="4">tryptophan synthase</fullName>
        <ecNumber evidence="4">4.2.1.20</ecNumber>
    </recommendedName>
</protein>
<dbReference type="Gene3D" id="3.20.20.70">
    <property type="entry name" value="Aldolase class I"/>
    <property type="match status" value="1"/>
</dbReference>
<evidence type="ECO:0000313" key="10">
    <source>
        <dbReference type="EMBL" id="BAN89500.1"/>
    </source>
</evidence>
<evidence type="ECO:0000256" key="6">
    <source>
        <dbReference type="ARBA" id="ARBA00022822"/>
    </source>
</evidence>
<proteinExistence type="predicted"/>
<evidence type="ECO:0000256" key="9">
    <source>
        <dbReference type="ARBA" id="ARBA00049047"/>
    </source>
</evidence>
<dbReference type="GO" id="GO:0004834">
    <property type="term" value="F:tryptophan synthase activity"/>
    <property type="evidence" value="ECO:0007669"/>
    <property type="project" value="UniProtKB-EC"/>
</dbReference>
<keyword evidence="11" id="KW-1185">Reference proteome</keyword>
<dbReference type="UniPathway" id="UPA00035">
    <property type="reaction ID" value="UER00044"/>
</dbReference>
<evidence type="ECO:0000256" key="2">
    <source>
        <dbReference type="ARBA" id="ARBA00004733"/>
    </source>
</evidence>
<evidence type="ECO:0000256" key="1">
    <source>
        <dbReference type="ARBA" id="ARBA00003365"/>
    </source>
</evidence>
<dbReference type="AlphaFoldDB" id="U3TBS7"/>
<evidence type="ECO:0000313" key="11">
    <source>
        <dbReference type="Proteomes" id="UP000016887"/>
    </source>
</evidence>
<comment type="pathway">
    <text evidence="2">Amino-acid biosynthesis; L-tryptophan biosynthesis; L-tryptophan from chorismate: step 5/5.</text>
</comment>
<keyword evidence="5" id="KW-0028">Amino-acid biosynthesis</keyword>
<evidence type="ECO:0000256" key="7">
    <source>
        <dbReference type="ARBA" id="ARBA00023141"/>
    </source>
</evidence>
<evidence type="ECO:0000256" key="8">
    <source>
        <dbReference type="ARBA" id="ARBA00023239"/>
    </source>
</evidence>
<dbReference type="EC" id="4.2.1.20" evidence="4"/>
<comment type="catalytic activity">
    <reaction evidence="9">
        <text>(1S,2R)-1-C-(indol-3-yl)glycerol 3-phosphate + L-serine = D-glyceraldehyde 3-phosphate + L-tryptophan + H2O</text>
        <dbReference type="Rhea" id="RHEA:10532"/>
        <dbReference type="ChEBI" id="CHEBI:15377"/>
        <dbReference type="ChEBI" id="CHEBI:33384"/>
        <dbReference type="ChEBI" id="CHEBI:57912"/>
        <dbReference type="ChEBI" id="CHEBI:58866"/>
        <dbReference type="ChEBI" id="CHEBI:59776"/>
        <dbReference type="EC" id="4.2.1.20"/>
    </reaction>
</comment>
<evidence type="ECO:0000256" key="3">
    <source>
        <dbReference type="ARBA" id="ARBA00011270"/>
    </source>
</evidence>
<sequence length="218" mass="23390">MELGIPAKRPIYDGPVIRLTHREASGLASGLRGAVTLAREAGIRLGKPVILMSYLSEFGGDVKALVEAAAQAEAISVLSPDLLFEYFDRIGDYIDVIRMYGMKPSFFVSSKFPHKILSKLASTNPLLIYLGLQPATGVKLPVAIYRNLRLARSIIGPRTYLLAGFSIRTPEAAESVVMAGADAVVVGSEVVRRYRSGGLDSVANLLCSIRKALVVSVG</sequence>
<keyword evidence="6" id="KW-0822">Tryptophan biosynthesis</keyword>
<keyword evidence="7" id="KW-0057">Aromatic amino acid biosynthesis</keyword>
<dbReference type="Proteomes" id="UP000016887">
    <property type="component" value="Chromosome"/>
</dbReference>
<accession>U3TBS7</accession>
<gene>
    <name evidence="10" type="ORF">ACAM_0031</name>
</gene>
<dbReference type="SUPFAM" id="SSF51366">
    <property type="entry name" value="Ribulose-phoshate binding barrel"/>
    <property type="match status" value="1"/>
</dbReference>
<organism evidence="10 11">
    <name type="scientific">Aeropyrum camini SY1 = JCM 12091</name>
    <dbReference type="NCBI Taxonomy" id="1198449"/>
    <lineage>
        <taxon>Archaea</taxon>
        <taxon>Thermoproteota</taxon>
        <taxon>Thermoprotei</taxon>
        <taxon>Desulfurococcales</taxon>
        <taxon>Desulfurococcaceae</taxon>
        <taxon>Aeropyrum</taxon>
    </lineage>
</organism>
<comment type="subunit">
    <text evidence="3">Tetramer of two alpha and two beta chains.</text>
</comment>
<evidence type="ECO:0000256" key="5">
    <source>
        <dbReference type="ARBA" id="ARBA00022605"/>
    </source>
</evidence>